<sequence>MPAKVSTVTIEHVETTINSLKAKRRFVAVDIAVEMKLATLGELYGQMICEHATAVDLRDLTEEQRRLLTEAA</sequence>
<accession>A0ABS1AXH5</accession>
<dbReference type="EMBL" id="JADVKH010000037">
    <property type="protein sequence ID" value="MBJ9688854.1"/>
    <property type="molecule type" value="Genomic_DNA"/>
</dbReference>
<dbReference type="Proteomes" id="UP000808215">
    <property type="component" value="Unassembled WGS sequence"/>
</dbReference>
<gene>
    <name evidence="1" type="ORF">I5589_17415</name>
</gene>
<dbReference type="InterPro" id="IPR022191">
    <property type="entry name" value="DUF3717"/>
</dbReference>
<dbReference type="RefSeq" id="WP_200091716.1">
    <property type="nucleotide sequence ID" value="NZ_JADVKH010000037.1"/>
</dbReference>
<dbReference type="Pfam" id="PF12512">
    <property type="entry name" value="DUF3717"/>
    <property type="match status" value="1"/>
</dbReference>
<name>A0ABS1AXH5_BURVI</name>
<reference evidence="1 2" key="1">
    <citation type="submission" date="2020-11" db="EMBL/GenBank/DDBJ databases">
        <title>Enhanced detection system for hospital associated transmission using whole genome sequencing surveillance.</title>
        <authorList>
            <person name="Harrison L.H."/>
            <person name="Van Tyne D."/>
            <person name="Marsh J.W."/>
            <person name="Griffith M.P."/>
            <person name="Snyder D.J."/>
            <person name="Cooper V.S."/>
            <person name="Mustapha M."/>
        </authorList>
    </citation>
    <scope>NUCLEOTIDE SEQUENCE [LARGE SCALE GENOMIC DNA]</scope>
    <source>
        <strain evidence="1 2">BC00020</strain>
    </source>
</reference>
<protein>
    <submittedName>
        <fullName evidence="1">DUF3717 domain-containing protein</fullName>
    </submittedName>
</protein>
<keyword evidence="2" id="KW-1185">Reference proteome</keyword>
<evidence type="ECO:0000313" key="2">
    <source>
        <dbReference type="Proteomes" id="UP000808215"/>
    </source>
</evidence>
<comment type="caution">
    <text evidence="1">The sequence shown here is derived from an EMBL/GenBank/DDBJ whole genome shotgun (WGS) entry which is preliminary data.</text>
</comment>
<organism evidence="1 2">
    <name type="scientific">Burkholderia vietnamiensis</name>
    <dbReference type="NCBI Taxonomy" id="60552"/>
    <lineage>
        <taxon>Bacteria</taxon>
        <taxon>Pseudomonadati</taxon>
        <taxon>Pseudomonadota</taxon>
        <taxon>Betaproteobacteria</taxon>
        <taxon>Burkholderiales</taxon>
        <taxon>Burkholderiaceae</taxon>
        <taxon>Burkholderia</taxon>
        <taxon>Burkholderia cepacia complex</taxon>
    </lineage>
</organism>
<proteinExistence type="predicted"/>
<evidence type="ECO:0000313" key="1">
    <source>
        <dbReference type="EMBL" id="MBJ9688854.1"/>
    </source>
</evidence>